<evidence type="ECO:0000313" key="2">
    <source>
        <dbReference type="EMBL" id="NOV51823.1"/>
    </source>
</evidence>
<organism evidence="2">
    <name type="scientific">Xenopsylla cheopis</name>
    <name type="common">Oriental rat flea</name>
    <name type="synonym">Pulex cheopis</name>
    <dbReference type="NCBI Taxonomy" id="163159"/>
    <lineage>
        <taxon>Eukaryota</taxon>
        <taxon>Metazoa</taxon>
        <taxon>Ecdysozoa</taxon>
        <taxon>Arthropoda</taxon>
        <taxon>Hexapoda</taxon>
        <taxon>Insecta</taxon>
        <taxon>Pterygota</taxon>
        <taxon>Neoptera</taxon>
        <taxon>Endopterygota</taxon>
        <taxon>Siphonaptera</taxon>
        <taxon>Pulicidae</taxon>
        <taxon>Xenopsyllinae</taxon>
        <taxon>Xenopsylla</taxon>
    </lineage>
</organism>
<dbReference type="AlphaFoldDB" id="A0A6M2E0E8"/>
<proteinExistence type="predicted"/>
<name>A0A6M2E0E8_XENCH</name>
<sequence length="93" mass="10781">MLSSPVAFFFFISRIALTTSDFSMHGPLSLFLLFNLTFFLLLCLIEFSYVLFPNVENFLVIRDDCSIFIFYSVSFCSSVLCPFHIFGRLEHQV</sequence>
<keyword evidence="1" id="KW-1133">Transmembrane helix</keyword>
<protein>
    <submittedName>
        <fullName evidence="2">Putative product</fullName>
    </submittedName>
</protein>
<evidence type="ECO:0000256" key="1">
    <source>
        <dbReference type="SAM" id="Phobius"/>
    </source>
</evidence>
<keyword evidence="1" id="KW-0472">Membrane</keyword>
<reference evidence="2" key="1">
    <citation type="submission" date="2020-03" db="EMBL/GenBank/DDBJ databases">
        <title>Transcriptomic Profiling of the Digestive Tract of the Rat Flea, Xenopsylla cheopis, Following Blood Feeding and Infection with Yersinia pestis.</title>
        <authorList>
            <person name="Bland D.M."/>
            <person name="Martens C.A."/>
            <person name="Virtaneva K."/>
            <person name="Kanakabandi K."/>
            <person name="Long D."/>
            <person name="Rosenke R."/>
            <person name="Saturday G.A."/>
            <person name="Hoyt F.H."/>
            <person name="Bruno D.P."/>
            <person name="Ribeiro J.M.C."/>
            <person name="Hinnebusch J."/>
        </authorList>
    </citation>
    <scope>NUCLEOTIDE SEQUENCE</scope>
</reference>
<dbReference type="EMBL" id="GIIL01008097">
    <property type="protein sequence ID" value="NOV51823.1"/>
    <property type="molecule type" value="Transcribed_RNA"/>
</dbReference>
<keyword evidence="1" id="KW-0812">Transmembrane</keyword>
<feature type="transmembrane region" description="Helical" evidence="1">
    <location>
        <begin position="28"/>
        <end position="52"/>
    </location>
</feature>
<accession>A0A6M2E0E8</accession>
<feature type="transmembrane region" description="Helical" evidence="1">
    <location>
        <begin position="64"/>
        <end position="86"/>
    </location>
</feature>